<gene>
    <name evidence="4" type="primary">LRRC32</name>
</gene>
<dbReference type="PANTHER" id="PTHR45712">
    <property type="entry name" value="AGAP008170-PA"/>
    <property type="match status" value="1"/>
</dbReference>
<dbReference type="AlphaFoldDB" id="A0AAX7UUN9"/>
<keyword evidence="1" id="KW-0433">Leucine-rich repeat</keyword>
<organism evidence="4 5">
    <name type="scientific">Astatotilapia calliptera</name>
    <name type="common">Eastern happy</name>
    <name type="synonym">Chromis callipterus</name>
    <dbReference type="NCBI Taxonomy" id="8154"/>
    <lineage>
        <taxon>Eukaryota</taxon>
        <taxon>Metazoa</taxon>
        <taxon>Chordata</taxon>
        <taxon>Craniata</taxon>
        <taxon>Vertebrata</taxon>
        <taxon>Euteleostomi</taxon>
        <taxon>Actinopterygii</taxon>
        <taxon>Neopterygii</taxon>
        <taxon>Teleostei</taxon>
        <taxon>Neoteleostei</taxon>
        <taxon>Acanthomorphata</taxon>
        <taxon>Ovalentaria</taxon>
        <taxon>Cichlomorphae</taxon>
        <taxon>Cichliformes</taxon>
        <taxon>Cichlidae</taxon>
        <taxon>African cichlids</taxon>
        <taxon>Pseudocrenilabrinae</taxon>
        <taxon>Haplochromini</taxon>
        <taxon>Astatotilapia</taxon>
    </lineage>
</organism>
<dbReference type="Pfam" id="PF13855">
    <property type="entry name" value="LRR_8"/>
    <property type="match status" value="2"/>
</dbReference>
<name>A0AAX7UUN9_ASTCA</name>
<dbReference type="Gene3D" id="3.80.10.10">
    <property type="entry name" value="Ribonuclease Inhibitor"/>
    <property type="match status" value="5"/>
</dbReference>
<sequence>MSLLSKYSIHLPYLVATAVFSLPFFLMKHGYKRVLVCVCVCECIRALTTAVVQFSSSSSRGRMVRHMFSNFLLLWSLSHDLCVTGLTYYASRPTELLVLIFFKSAPSLRLTLCSFNFKEQSWNNRNLSSIPVDLDIRIRRLDLSNNFIRQLHKLELPCLEQLDLSNNQLDLISEGLFENLVRLEQLNLSRNELNNNLGNNSKALQSLSGLKDLDISMNGLSDFAAEHYLRNKSALDQLKMTGNALTRLSHKLFTESKSLRAIAIDDNLISEIEEGTFESLIQLEVLNLAKNNLAHICDFKLRQVKFLNLSRNSVEFFVTHEDSRLYRLEVLDLSHNKLLYFPIVPKTNRLRYLYLQNNMIGSYSEAALVSETNSLYSEIVGEKIAIKNNLHSNWRPMPLIYIDLSYNHFRSFPIETLSLLLSLETLNLRPLRQLFFRSLKHLDLQSNRLVYISPPFLSALAQIERLNLQDNSVQPCTSADHLGSINSTQQTNLDDLCVEFAYLGTLKHLNLKGNGIKMLQPNTFQGTSLVSLSLAKNPSLVMQEGALEGVQTTLQSLIISEINLNSSRLLSLPCMPALTHLNVSNNLLDTIPRSLSCSPLREIDIRHNVFITLNPSLIRALSTNLTVMHISGNPFNCHDQRRSSIKIVKLSNTTLNFDLHPTILIHWQWHEKIFEIVSKYLWMYTKRKKRYAIEQSFLLSSYWQIPLLETDAKCRFATGTSICDVSIITGTAKLPINLTLEQY</sequence>
<keyword evidence="5" id="KW-1185">Reference proteome</keyword>
<dbReference type="InterPro" id="IPR050333">
    <property type="entry name" value="SLRP"/>
</dbReference>
<evidence type="ECO:0000313" key="4">
    <source>
        <dbReference type="Ensembl" id="ENSACLP00000068381.1"/>
    </source>
</evidence>
<dbReference type="PRINTS" id="PR00019">
    <property type="entry name" value="LEURICHRPT"/>
</dbReference>
<keyword evidence="3" id="KW-0472">Membrane</keyword>
<evidence type="ECO:0000256" key="3">
    <source>
        <dbReference type="SAM" id="Phobius"/>
    </source>
</evidence>
<accession>A0AAX7UUN9</accession>
<dbReference type="InterPro" id="IPR032675">
    <property type="entry name" value="LRR_dom_sf"/>
</dbReference>
<keyword evidence="2" id="KW-0677">Repeat</keyword>
<keyword evidence="3" id="KW-1133">Transmembrane helix</keyword>
<evidence type="ECO:0000256" key="1">
    <source>
        <dbReference type="ARBA" id="ARBA00022614"/>
    </source>
</evidence>
<dbReference type="Ensembl" id="ENSACLT00000087747.1">
    <property type="protein sequence ID" value="ENSACLP00000068381.1"/>
    <property type="gene ID" value="ENSACLG00000004385.2"/>
</dbReference>
<reference evidence="4" key="3">
    <citation type="submission" date="2025-09" db="UniProtKB">
        <authorList>
            <consortium name="Ensembl"/>
        </authorList>
    </citation>
    <scope>IDENTIFICATION</scope>
</reference>
<dbReference type="PANTHER" id="PTHR45712:SF22">
    <property type="entry name" value="INSULIN-LIKE GROWTH FACTOR-BINDING PROTEIN COMPLEX ACID LABILE SUBUNIT"/>
    <property type="match status" value="1"/>
</dbReference>
<protein>
    <submittedName>
        <fullName evidence="4">Uncharacterized protein</fullName>
    </submittedName>
</protein>
<evidence type="ECO:0000313" key="5">
    <source>
        <dbReference type="Proteomes" id="UP000265100"/>
    </source>
</evidence>
<dbReference type="InterPro" id="IPR003591">
    <property type="entry name" value="Leu-rich_rpt_typical-subtyp"/>
</dbReference>
<dbReference type="Proteomes" id="UP000265100">
    <property type="component" value="Chromosome 2"/>
</dbReference>
<dbReference type="SUPFAM" id="SSF52058">
    <property type="entry name" value="L domain-like"/>
    <property type="match status" value="2"/>
</dbReference>
<dbReference type="PROSITE" id="PS51450">
    <property type="entry name" value="LRR"/>
    <property type="match status" value="3"/>
</dbReference>
<dbReference type="GeneTree" id="ENSGT00940000157975"/>
<reference evidence="4" key="1">
    <citation type="submission" date="2018-05" db="EMBL/GenBank/DDBJ databases">
        <authorList>
            <person name="Datahose"/>
        </authorList>
    </citation>
    <scope>NUCLEOTIDE SEQUENCE</scope>
</reference>
<evidence type="ECO:0000256" key="2">
    <source>
        <dbReference type="ARBA" id="ARBA00022737"/>
    </source>
</evidence>
<proteinExistence type="predicted"/>
<reference evidence="4" key="2">
    <citation type="submission" date="2025-08" db="UniProtKB">
        <authorList>
            <consortium name="Ensembl"/>
        </authorList>
    </citation>
    <scope>IDENTIFICATION</scope>
</reference>
<feature type="transmembrane region" description="Helical" evidence="3">
    <location>
        <begin position="7"/>
        <end position="27"/>
    </location>
</feature>
<dbReference type="Pfam" id="PF00560">
    <property type="entry name" value="LRR_1"/>
    <property type="match status" value="1"/>
</dbReference>
<dbReference type="SMART" id="SM00369">
    <property type="entry name" value="LRR_TYP"/>
    <property type="match status" value="8"/>
</dbReference>
<keyword evidence="3" id="KW-0812">Transmembrane</keyword>
<dbReference type="InterPro" id="IPR001611">
    <property type="entry name" value="Leu-rich_rpt"/>
</dbReference>